<sequence length="446" mass="47480">MMYTSRRNLLRLAGAVGVASVLAACGGGGDDSGTGGETVSADDVTKALQDGGELLIWSWDTTIKPTADAFMAKYPKVKINVVNAGTNADQYVALQNALQAGKGVPDLAHIEYYALSQFALQKQVADLTGFGAPALKDKFAPGPWNGVTPNGGVFGLPLDSGPMVLYYNEEVFKKHNVAVPATWDEYYEAAKKLHAADPKVFIAADSGDAGTTTSMIWQAGGKPYTVDGENVTINFADAGAQKYTALWQKMIDEKLLSSISGWTDEWFQALGNGTLATLVVGAWMPSNLVSGAPNGAGKWRVAPMPQWEAGGTATAENGGSAMSVMEASTRKALAYGFLEYLTNGEGVKTRLDNGAFPATTADLNSPEFQAKEFEYFGGQKINELFAQSSANVVPGWQYLPFQVYANSIFKDTAGQAYITPTKLADGLKAWQDASIKYGNEQGFTVK</sequence>
<evidence type="ECO:0000256" key="3">
    <source>
        <dbReference type="ARBA" id="ARBA00022729"/>
    </source>
</evidence>
<evidence type="ECO:0000256" key="2">
    <source>
        <dbReference type="ARBA" id="ARBA00022448"/>
    </source>
</evidence>
<dbReference type="EMBL" id="JAVDYC010000001">
    <property type="protein sequence ID" value="MDR7319785.1"/>
    <property type="molecule type" value="Genomic_DNA"/>
</dbReference>
<keyword evidence="5" id="KW-0762">Sugar transport</keyword>
<reference evidence="5 6" key="1">
    <citation type="submission" date="2023-07" db="EMBL/GenBank/DDBJ databases">
        <title>Sequencing the genomes of 1000 actinobacteria strains.</title>
        <authorList>
            <person name="Klenk H.-P."/>
        </authorList>
    </citation>
    <scope>NUCLEOTIDE SEQUENCE [LARGE SCALE GENOMIC DNA]</scope>
    <source>
        <strain evidence="5 6">DSM 44711</strain>
    </source>
</reference>
<dbReference type="InterPro" id="IPR006059">
    <property type="entry name" value="SBP"/>
</dbReference>
<keyword evidence="3 4" id="KW-0732">Signal</keyword>
<keyword evidence="2" id="KW-0813">Transport</keyword>
<keyword evidence="6" id="KW-1185">Reference proteome</keyword>
<dbReference type="SUPFAM" id="SSF53850">
    <property type="entry name" value="Periplasmic binding protein-like II"/>
    <property type="match status" value="1"/>
</dbReference>
<dbReference type="Gene3D" id="3.40.190.10">
    <property type="entry name" value="Periplasmic binding protein-like II"/>
    <property type="match status" value="3"/>
</dbReference>
<name>A0AAE3ZKY9_9ACTN</name>
<comment type="similarity">
    <text evidence="1">Belongs to the bacterial solute-binding protein 1 family.</text>
</comment>
<dbReference type="AlphaFoldDB" id="A0AAE3ZKY9"/>
<organism evidence="5 6">
    <name type="scientific">Catenuloplanes niger</name>
    <dbReference type="NCBI Taxonomy" id="587534"/>
    <lineage>
        <taxon>Bacteria</taxon>
        <taxon>Bacillati</taxon>
        <taxon>Actinomycetota</taxon>
        <taxon>Actinomycetes</taxon>
        <taxon>Micromonosporales</taxon>
        <taxon>Micromonosporaceae</taxon>
        <taxon>Catenuloplanes</taxon>
    </lineage>
</organism>
<feature type="chain" id="PRO_5042260239" evidence="4">
    <location>
        <begin position="24"/>
        <end position="446"/>
    </location>
</feature>
<dbReference type="PROSITE" id="PS51318">
    <property type="entry name" value="TAT"/>
    <property type="match status" value="1"/>
</dbReference>
<evidence type="ECO:0000256" key="1">
    <source>
        <dbReference type="ARBA" id="ARBA00008520"/>
    </source>
</evidence>
<dbReference type="PROSITE" id="PS51257">
    <property type="entry name" value="PROKAR_LIPOPROTEIN"/>
    <property type="match status" value="1"/>
</dbReference>
<protein>
    <submittedName>
        <fullName evidence="5">Multiple sugar transport system substrate-binding protein</fullName>
    </submittedName>
</protein>
<dbReference type="InterPro" id="IPR006061">
    <property type="entry name" value="SBP_1_CS"/>
</dbReference>
<comment type="caution">
    <text evidence="5">The sequence shown here is derived from an EMBL/GenBank/DDBJ whole genome shotgun (WGS) entry which is preliminary data.</text>
</comment>
<feature type="signal peptide" evidence="4">
    <location>
        <begin position="1"/>
        <end position="23"/>
    </location>
</feature>
<dbReference type="Pfam" id="PF01547">
    <property type="entry name" value="SBP_bac_1"/>
    <property type="match status" value="1"/>
</dbReference>
<accession>A0AAE3ZKY9</accession>
<evidence type="ECO:0000313" key="6">
    <source>
        <dbReference type="Proteomes" id="UP001183629"/>
    </source>
</evidence>
<dbReference type="PANTHER" id="PTHR43649">
    <property type="entry name" value="ARABINOSE-BINDING PROTEIN-RELATED"/>
    <property type="match status" value="1"/>
</dbReference>
<dbReference type="CDD" id="cd13585">
    <property type="entry name" value="PBP2_TMBP_like"/>
    <property type="match status" value="1"/>
</dbReference>
<dbReference type="RefSeq" id="WP_310407611.1">
    <property type="nucleotide sequence ID" value="NZ_JAVDYC010000001.1"/>
</dbReference>
<evidence type="ECO:0000313" key="5">
    <source>
        <dbReference type="EMBL" id="MDR7319785.1"/>
    </source>
</evidence>
<gene>
    <name evidence="5" type="ORF">J2S44_000035</name>
</gene>
<dbReference type="InterPro" id="IPR006311">
    <property type="entry name" value="TAT_signal"/>
</dbReference>
<dbReference type="GO" id="GO:0055085">
    <property type="term" value="P:transmembrane transport"/>
    <property type="evidence" value="ECO:0007669"/>
    <property type="project" value="InterPro"/>
</dbReference>
<dbReference type="PANTHER" id="PTHR43649:SF14">
    <property type="entry name" value="BLR3389 PROTEIN"/>
    <property type="match status" value="1"/>
</dbReference>
<dbReference type="Proteomes" id="UP001183629">
    <property type="component" value="Unassembled WGS sequence"/>
</dbReference>
<evidence type="ECO:0000256" key="4">
    <source>
        <dbReference type="SAM" id="SignalP"/>
    </source>
</evidence>
<dbReference type="InterPro" id="IPR050490">
    <property type="entry name" value="Bact_solute-bd_prot1"/>
</dbReference>
<dbReference type="PROSITE" id="PS01037">
    <property type="entry name" value="SBP_BACTERIAL_1"/>
    <property type="match status" value="1"/>
</dbReference>
<proteinExistence type="inferred from homology"/>